<dbReference type="InterPro" id="IPR010982">
    <property type="entry name" value="Lambda_DNA-bd_dom_sf"/>
</dbReference>
<reference evidence="2 3" key="1">
    <citation type="submission" date="2024-09" db="EMBL/GenBank/DDBJ databases">
        <title>Draft genome sequence of Candidatus Magnetaquicoccaceae bacterium FCR-1.</title>
        <authorList>
            <person name="Shimoshige H."/>
            <person name="Shimamura S."/>
            <person name="Taoka A."/>
            <person name="Kobayashi H."/>
            <person name="Maekawa T."/>
        </authorList>
    </citation>
    <scope>NUCLEOTIDE SEQUENCE [LARGE SCALE GENOMIC DNA]</scope>
    <source>
        <strain evidence="2 3">FCR-1</strain>
    </source>
</reference>
<comment type="caution">
    <text evidence="2">The sequence shown here is derived from an EMBL/GenBank/DDBJ whole genome shotgun (WGS) entry which is preliminary data.</text>
</comment>
<evidence type="ECO:0000313" key="3">
    <source>
        <dbReference type="Proteomes" id="UP001628193"/>
    </source>
</evidence>
<evidence type="ECO:0000259" key="1">
    <source>
        <dbReference type="PROSITE" id="PS50943"/>
    </source>
</evidence>
<feature type="domain" description="HTH cro/C1-type" evidence="1">
    <location>
        <begin position="9"/>
        <end position="62"/>
    </location>
</feature>
<dbReference type="Proteomes" id="UP001628193">
    <property type="component" value="Unassembled WGS sequence"/>
</dbReference>
<gene>
    <name evidence="2" type="ORF">SIID45300_01779</name>
</gene>
<name>A0ABQ0C981_9PROT</name>
<dbReference type="Gene3D" id="1.10.260.40">
    <property type="entry name" value="lambda repressor-like DNA-binding domains"/>
    <property type="match status" value="1"/>
</dbReference>
<proteinExistence type="predicted"/>
<dbReference type="SUPFAM" id="SSF47413">
    <property type="entry name" value="lambda repressor-like DNA-binding domains"/>
    <property type="match status" value="1"/>
</dbReference>
<accession>A0ABQ0C981</accession>
<dbReference type="EMBL" id="BAAFGK010000004">
    <property type="protein sequence ID" value="GAB0057451.1"/>
    <property type="molecule type" value="Genomic_DNA"/>
</dbReference>
<organism evidence="2 3">
    <name type="scientific">Candidatus Magnetaquiglobus chichijimensis</name>
    <dbReference type="NCBI Taxonomy" id="3141448"/>
    <lineage>
        <taxon>Bacteria</taxon>
        <taxon>Pseudomonadati</taxon>
        <taxon>Pseudomonadota</taxon>
        <taxon>Magnetococcia</taxon>
        <taxon>Magnetococcales</taxon>
        <taxon>Candidatus Magnetaquicoccaceae</taxon>
        <taxon>Candidatus Magnetaquiglobus</taxon>
    </lineage>
</organism>
<protein>
    <recommendedName>
        <fullName evidence="1">HTH cro/C1-type domain-containing protein</fullName>
    </recommendedName>
</protein>
<dbReference type="PROSITE" id="PS50943">
    <property type="entry name" value="HTH_CROC1"/>
    <property type="match status" value="1"/>
</dbReference>
<sequence length="146" mass="16262">MSENIGDRILEERKRLKMNQTDFAAIGGVVLNTQFTYEKNTRIPDATYLASIAAAGVDVNYILTGMRSGECNPRRVAEEVAGVLYVVESILRGEGSDVPPKPKAEMVFTAYLESTPEERRLMLQALEQGVFMIPLSVAKLFQFKTK</sequence>
<dbReference type="CDD" id="cd00093">
    <property type="entry name" value="HTH_XRE"/>
    <property type="match status" value="1"/>
</dbReference>
<dbReference type="InterPro" id="IPR001387">
    <property type="entry name" value="Cro/C1-type_HTH"/>
</dbReference>
<dbReference type="RefSeq" id="WP_420905144.1">
    <property type="nucleotide sequence ID" value="NZ_BAAFGK010000004.1"/>
</dbReference>
<keyword evidence="3" id="KW-1185">Reference proteome</keyword>
<evidence type="ECO:0000313" key="2">
    <source>
        <dbReference type="EMBL" id="GAB0057451.1"/>
    </source>
</evidence>